<dbReference type="STRING" id="33097.A0A150GPC5"/>
<keyword evidence="1" id="KW-0677">Repeat</keyword>
<evidence type="ECO:0000256" key="1">
    <source>
        <dbReference type="ARBA" id="ARBA00022737"/>
    </source>
</evidence>
<comment type="caution">
    <text evidence="3">The sequence shown here is derived from an EMBL/GenBank/DDBJ whole genome shotgun (WGS) entry which is preliminary data.</text>
</comment>
<dbReference type="PANTHER" id="PTHR45622:SF70">
    <property type="entry name" value="SECRETION-REGULATING GUANINE NUCLEOTIDE EXCHANGE FACTOR"/>
    <property type="match status" value="1"/>
</dbReference>
<evidence type="ECO:0000313" key="4">
    <source>
        <dbReference type="Proteomes" id="UP000075714"/>
    </source>
</evidence>
<gene>
    <name evidence="3" type="ORF">GPECTOR_11g129</name>
</gene>
<dbReference type="OrthoDB" id="297375at2759"/>
<reference evidence="4" key="1">
    <citation type="journal article" date="2016" name="Nat. Commun.">
        <title>The Gonium pectorale genome demonstrates co-option of cell cycle regulation during the evolution of multicellularity.</title>
        <authorList>
            <person name="Hanschen E.R."/>
            <person name="Marriage T.N."/>
            <person name="Ferris P.J."/>
            <person name="Hamaji T."/>
            <person name="Toyoda A."/>
            <person name="Fujiyama A."/>
            <person name="Neme R."/>
            <person name="Noguchi H."/>
            <person name="Minakuchi Y."/>
            <person name="Suzuki M."/>
            <person name="Kawai-Toyooka H."/>
            <person name="Smith D.R."/>
            <person name="Sparks H."/>
            <person name="Anderson J."/>
            <person name="Bakaric R."/>
            <person name="Luria V."/>
            <person name="Karger A."/>
            <person name="Kirschner M.W."/>
            <person name="Durand P.M."/>
            <person name="Michod R.E."/>
            <person name="Nozaki H."/>
            <person name="Olson B.J."/>
        </authorList>
    </citation>
    <scope>NUCLEOTIDE SEQUENCE [LARGE SCALE GENOMIC DNA]</scope>
    <source>
        <strain evidence="4">NIES-2863</strain>
    </source>
</reference>
<dbReference type="Gene3D" id="2.130.10.30">
    <property type="entry name" value="Regulator of chromosome condensation 1/beta-lactamase-inhibitor protein II"/>
    <property type="match status" value="2"/>
</dbReference>
<dbReference type="SUPFAM" id="SSF50985">
    <property type="entry name" value="RCC1/BLIP-II"/>
    <property type="match status" value="1"/>
</dbReference>
<dbReference type="PANTHER" id="PTHR45622">
    <property type="entry name" value="UBIQUITIN-PROTEIN LIGASE E3A-RELATED"/>
    <property type="match status" value="1"/>
</dbReference>
<feature type="region of interest" description="Disordered" evidence="2">
    <location>
        <begin position="102"/>
        <end position="123"/>
    </location>
</feature>
<dbReference type="GO" id="GO:0005737">
    <property type="term" value="C:cytoplasm"/>
    <property type="evidence" value="ECO:0007669"/>
    <property type="project" value="TreeGrafter"/>
</dbReference>
<dbReference type="Proteomes" id="UP000075714">
    <property type="component" value="Unassembled WGS sequence"/>
</dbReference>
<proteinExistence type="predicted"/>
<organism evidence="3 4">
    <name type="scientific">Gonium pectorale</name>
    <name type="common">Green alga</name>
    <dbReference type="NCBI Taxonomy" id="33097"/>
    <lineage>
        <taxon>Eukaryota</taxon>
        <taxon>Viridiplantae</taxon>
        <taxon>Chlorophyta</taxon>
        <taxon>core chlorophytes</taxon>
        <taxon>Chlorophyceae</taxon>
        <taxon>CS clade</taxon>
        <taxon>Chlamydomonadales</taxon>
        <taxon>Volvocaceae</taxon>
        <taxon>Gonium</taxon>
    </lineage>
</organism>
<dbReference type="AlphaFoldDB" id="A0A150GPC5"/>
<name>A0A150GPC5_GONPE</name>
<evidence type="ECO:0000313" key="3">
    <source>
        <dbReference type="EMBL" id="KXZ51677.1"/>
    </source>
</evidence>
<sequence>MLAALSSASALCSVESLVGRAAVRQLALGDHHTLFLDGDGRLWVCGENKEGQCGLGTPLDLIAAQHRRAYHDTMRQLAETLTAEPRVSREQRGKQAISALMGGGAAPHHAEHASAYGSSGQHQWGSGRSASWQSLMSAGAHTSASGASSTSGARSALHFRGLDFESAFAAAGIQPGQQATPLRIGRDQHPLWAAATAGHGVGAHGASGGWPGDTRMVLSSGLEDETVVGVAASKYFSAALTAAGDVWTFGACYNGSLGTEHSWSTSAQRVSGTLASALDDHGGARQVVSGGSFCAALTAGGKVVVWGKVPGGEGEGGIGGVDATAAEGSGGAIGLTKEGVGLVQGGRLVSAVIPGLPPITHIAAGLQHLLLSDGSRVWFVGRALDGAGAVAGSAPWRRPSLLLTLPDGDAVSQLTAGAHSSGVVSERGAAWVWGRLLDRHHADNVMRRHPNHALGGGGADSAAYLAAAAAPLARDDVHWDWAGFGGRAPARLDGLGGRVKALALGGWHAMAVVE</sequence>
<dbReference type="InterPro" id="IPR009091">
    <property type="entry name" value="RCC1/BLIP-II"/>
</dbReference>
<protein>
    <submittedName>
        <fullName evidence="3">Uncharacterized protein</fullName>
    </submittedName>
</protein>
<dbReference type="EMBL" id="LSYV01000012">
    <property type="protein sequence ID" value="KXZ51677.1"/>
    <property type="molecule type" value="Genomic_DNA"/>
</dbReference>
<accession>A0A150GPC5</accession>
<dbReference type="Pfam" id="PF13540">
    <property type="entry name" value="RCC1_2"/>
    <property type="match status" value="1"/>
</dbReference>
<evidence type="ECO:0000256" key="2">
    <source>
        <dbReference type="SAM" id="MobiDB-lite"/>
    </source>
</evidence>
<dbReference type="InterPro" id="IPR051709">
    <property type="entry name" value="Ub-ligase/GTPase-reg"/>
</dbReference>
<keyword evidence="4" id="KW-1185">Reference proteome</keyword>